<keyword evidence="1" id="KW-1133">Transmembrane helix</keyword>
<keyword evidence="1" id="KW-0812">Transmembrane</keyword>
<feature type="transmembrane region" description="Helical" evidence="1">
    <location>
        <begin position="480"/>
        <end position="496"/>
    </location>
</feature>
<keyword evidence="1" id="KW-0472">Membrane</keyword>
<accession>A0ABX0TVC7</accession>
<evidence type="ECO:0000313" key="3">
    <source>
        <dbReference type="Proteomes" id="UP000727456"/>
    </source>
</evidence>
<feature type="transmembrane region" description="Helical" evidence="1">
    <location>
        <begin position="197"/>
        <end position="230"/>
    </location>
</feature>
<feature type="transmembrane region" description="Helical" evidence="1">
    <location>
        <begin position="414"/>
        <end position="435"/>
    </location>
</feature>
<sequence length="507" mass="54273">MTGDLQGLPIRRWGLHLLGLLALMWPPLVNGQPFFFSDTTAYVRAADLAVQIASRHHIRTAWSRPEAAPAPAGSAPAVGPIAAPQVHASDGQNGGSVMAGRSPYFGMLLYLGYVTSGFWLFVLGQAMTAWWLIGLAQRAMGSRSLAVRLGIAVILALLSPLAFYLGLLLADALAGFGILAFLLIARPPPDLRRWERPALMLLLLVSAAAHLTHIVIIAGMTALLGLLALVRAVPWRTAKPAVLIGGAVTVLALLSVMVTNFAVKRALGKPPAAAPVLTARFIVDGPGRAFIANGCGGDQQFAACTRPTAVPDSDLWLWSPDPKIGGFLAADADTRARLSAEDSRFARAVFTAYPLWQAGMMARNTLDQLTRFDLLILNEHCFADQGCSGVDFPDAGRATMRRTIAGRNLWPTRLLAALDAAATVAAIALLAISIRRLGRERDEARKTLLLWVALTAAAFLINAFLGGAISNPQTRYQERIVWIVPLLAMIAAIRAFRTSSEPARPRA</sequence>
<protein>
    <submittedName>
        <fullName evidence="2">Uncharacterized protein</fullName>
    </submittedName>
</protein>
<feature type="transmembrane region" description="Helical" evidence="1">
    <location>
        <begin position="145"/>
        <end position="162"/>
    </location>
</feature>
<feature type="transmembrane region" description="Helical" evidence="1">
    <location>
        <begin position="242"/>
        <end position="263"/>
    </location>
</feature>
<feature type="transmembrane region" description="Helical" evidence="1">
    <location>
        <begin position="110"/>
        <end position="133"/>
    </location>
</feature>
<evidence type="ECO:0000256" key="1">
    <source>
        <dbReference type="SAM" id="Phobius"/>
    </source>
</evidence>
<organism evidence="2 3">
    <name type="scientific">Sphingomonas vulcanisoli</name>
    <dbReference type="NCBI Taxonomy" id="1658060"/>
    <lineage>
        <taxon>Bacteria</taxon>
        <taxon>Pseudomonadati</taxon>
        <taxon>Pseudomonadota</taxon>
        <taxon>Alphaproteobacteria</taxon>
        <taxon>Sphingomonadales</taxon>
        <taxon>Sphingomonadaceae</taxon>
        <taxon>Sphingomonas</taxon>
    </lineage>
</organism>
<dbReference type="RefSeq" id="WP_167074145.1">
    <property type="nucleotide sequence ID" value="NZ_JAAOZC010000007.1"/>
</dbReference>
<reference evidence="2 3" key="1">
    <citation type="submission" date="2020-03" db="EMBL/GenBank/DDBJ databases">
        <title>Genomic Encyclopedia of Type Strains, Phase III (KMG-III): the genomes of soil and plant-associated and newly described type strains.</title>
        <authorList>
            <person name="Whitman W."/>
        </authorList>
    </citation>
    <scope>NUCLEOTIDE SEQUENCE [LARGE SCALE GENOMIC DNA]</scope>
    <source>
        <strain evidence="2 3">CECT 8804</strain>
    </source>
</reference>
<comment type="caution">
    <text evidence="2">The sequence shown here is derived from an EMBL/GenBank/DDBJ whole genome shotgun (WGS) entry which is preliminary data.</text>
</comment>
<dbReference type="EMBL" id="JAAOZC010000007">
    <property type="protein sequence ID" value="NIJ08973.1"/>
    <property type="molecule type" value="Genomic_DNA"/>
</dbReference>
<evidence type="ECO:0000313" key="2">
    <source>
        <dbReference type="EMBL" id="NIJ08973.1"/>
    </source>
</evidence>
<feature type="transmembrane region" description="Helical" evidence="1">
    <location>
        <begin position="447"/>
        <end position="468"/>
    </location>
</feature>
<gene>
    <name evidence="2" type="ORF">FHS31_002603</name>
</gene>
<proteinExistence type="predicted"/>
<keyword evidence="3" id="KW-1185">Reference proteome</keyword>
<dbReference type="Proteomes" id="UP000727456">
    <property type="component" value="Unassembled WGS sequence"/>
</dbReference>
<name>A0ABX0TVC7_9SPHN</name>